<protein>
    <recommendedName>
        <fullName evidence="3">DUF541 domain-containing protein</fullName>
    </recommendedName>
</protein>
<dbReference type="PANTHER" id="PTHR34387">
    <property type="entry name" value="SLR1258 PROTEIN"/>
    <property type="match status" value="1"/>
</dbReference>
<dbReference type="KEGG" id="mic:Mic7113_1622"/>
<proteinExistence type="predicted"/>
<keyword evidence="2" id="KW-1185">Reference proteome</keyword>
<dbReference type="GO" id="GO:0006974">
    <property type="term" value="P:DNA damage response"/>
    <property type="evidence" value="ECO:0007669"/>
    <property type="project" value="TreeGrafter"/>
</dbReference>
<dbReference type="Proteomes" id="UP000010471">
    <property type="component" value="Chromosome"/>
</dbReference>
<dbReference type="OrthoDB" id="460796at2"/>
<dbReference type="eggNOG" id="COG2968">
    <property type="taxonomic scope" value="Bacteria"/>
</dbReference>
<evidence type="ECO:0008006" key="3">
    <source>
        <dbReference type="Google" id="ProtNLM"/>
    </source>
</evidence>
<dbReference type="RefSeq" id="WP_015181649.1">
    <property type="nucleotide sequence ID" value="NC_019738.1"/>
</dbReference>
<dbReference type="PATRIC" id="fig|1173027.3.peg.1795"/>
<evidence type="ECO:0000313" key="2">
    <source>
        <dbReference type="Proteomes" id="UP000010471"/>
    </source>
</evidence>
<dbReference type="STRING" id="1173027.Mic7113_1622"/>
<dbReference type="Gene3D" id="3.30.110.170">
    <property type="entry name" value="Protein of unknown function (DUF541), domain 1"/>
    <property type="match status" value="1"/>
</dbReference>
<dbReference type="Pfam" id="PF04402">
    <property type="entry name" value="SIMPL"/>
    <property type="match status" value="1"/>
</dbReference>
<dbReference type="Gene3D" id="3.30.70.2970">
    <property type="entry name" value="Protein of unknown function (DUF541), domain 2"/>
    <property type="match status" value="1"/>
</dbReference>
<evidence type="ECO:0000313" key="1">
    <source>
        <dbReference type="EMBL" id="AFZ17493.1"/>
    </source>
</evidence>
<dbReference type="InterPro" id="IPR052022">
    <property type="entry name" value="26kDa_periplasmic_antigen"/>
</dbReference>
<dbReference type="InterPro" id="IPR007497">
    <property type="entry name" value="SIMPL/DUF541"/>
</dbReference>
<dbReference type="PANTHER" id="PTHR34387:SF1">
    <property type="entry name" value="PERIPLASMIC IMMUNOGENIC PROTEIN"/>
    <property type="match status" value="1"/>
</dbReference>
<accession>K9WB79</accession>
<name>K9WB79_9CYAN</name>
<sequence length="249" mass="26829">MNQTFLSRSCNILSQRLPTVSLMVGLLTLTLTQPTLAQEKLLRTLTVTGRGVESIATTKTQVQLGVEVQGKTATEVQQEVARRSSAVVELLRSRNVEKLETTGIRLNPVYRSEDNKAPQITGYSGTNTVSFRASTEQAGKLLDDAVQVGATRIDGISFTASDEAIASAQKQALREATQEAQQQADAVLNTLNLTPKDIVSIQINGATPPPEPRFREQFSTTTKLSGDAILAIVGGEQEVQASVTLQISY</sequence>
<reference evidence="1 2" key="1">
    <citation type="submission" date="2012-06" db="EMBL/GenBank/DDBJ databases">
        <title>Finished chromosome of genome of Microcoleus sp. PCC 7113.</title>
        <authorList>
            <consortium name="US DOE Joint Genome Institute"/>
            <person name="Gugger M."/>
            <person name="Coursin T."/>
            <person name="Rippka R."/>
            <person name="Tandeau De Marsac N."/>
            <person name="Huntemann M."/>
            <person name="Wei C.-L."/>
            <person name="Han J."/>
            <person name="Detter J.C."/>
            <person name="Han C."/>
            <person name="Tapia R."/>
            <person name="Chen A."/>
            <person name="Kyrpides N."/>
            <person name="Mavromatis K."/>
            <person name="Markowitz V."/>
            <person name="Szeto E."/>
            <person name="Ivanova N."/>
            <person name="Pagani I."/>
            <person name="Pati A."/>
            <person name="Goodwin L."/>
            <person name="Nordberg H.P."/>
            <person name="Cantor M.N."/>
            <person name="Hua S.X."/>
            <person name="Woyke T."/>
            <person name="Kerfeld C.A."/>
        </authorList>
    </citation>
    <scope>NUCLEOTIDE SEQUENCE [LARGE SCALE GENOMIC DNA]</scope>
    <source>
        <strain evidence="1 2">PCC 7113</strain>
    </source>
</reference>
<dbReference type="EMBL" id="CP003630">
    <property type="protein sequence ID" value="AFZ17493.1"/>
    <property type="molecule type" value="Genomic_DNA"/>
</dbReference>
<dbReference type="AlphaFoldDB" id="K9WB79"/>
<dbReference type="HOGENOM" id="CLU_080344_0_0_3"/>
<organism evidence="1 2">
    <name type="scientific">Allocoleopsis franciscana PCC 7113</name>
    <dbReference type="NCBI Taxonomy" id="1173027"/>
    <lineage>
        <taxon>Bacteria</taxon>
        <taxon>Bacillati</taxon>
        <taxon>Cyanobacteriota</taxon>
        <taxon>Cyanophyceae</taxon>
        <taxon>Coleofasciculales</taxon>
        <taxon>Coleofasciculaceae</taxon>
        <taxon>Allocoleopsis</taxon>
        <taxon>Allocoleopsis franciscana</taxon>
    </lineage>
</organism>
<gene>
    <name evidence="1" type="ORF">Mic7113_1622</name>
</gene>